<dbReference type="Proteomes" id="UP001454036">
    <property type="component" value="Unassembled WGS sequence"/>
</dbReference>
<dbReference type="EMBL" id="BAABME010013683">
    <property type="protein sequence ID" value="GAA0186417.1"/>
    <property type="molecule type" value="Genomic_DNA"/>
</dbReference>
<reference evidence="2 3" key="1">
    <citation type="submission" date="2024-01" db="EMBL/GenBank/DDBJ databases">
        <title>The complete chloroplast genome sequence of Lithospermum erythrorhizon: insights into the phylogenetic relationship among Boraginaceae species and the maternal lineages of purple gromwells.</title>
        <authorList>
            <person name="Okada T."/>
            <person name="Watanabe K."/>
        </authorList>
    </citation>
    <scope>NUCLEOTIDE SEQUENCE [LARGE SCALE GENOMIC DNA]</scope>
</reference>
<feature type="compositionally biased region" description="Basic and acidic residues" evidence="1">
    <location>
        <begin position="50"/>
        <end position="66"/>
    </location>
</feature>
<sequence>MPLGDLLLAKMELALVPSKVIYKDVLSGASLKQVALGSKASESIPPILKRKPEAKTSAKGIGDKPTEAVAPQQEVPREEPIDTSPVQGIWYPDMPSHPGSHQQNHRDRYPSALKRGTKATIPSLLIPPIDFYRGWM</sequence>
<accession>A0AAV3S1I8</accession>
<comment type="caution">
    <text evidence="2">The sequence shown here is derived from an EMBL/GenBank/DDBJ whole genome shotgun (WGS) entry which is preliminary data.</text>
</comment>
<gene>
    <name evidence="2" type="ORF">LIER_33705</name>
</gene>
<organism evidence="2 3">
    <name type="scientific">Lithospermum erythrorhizon</name>
    <name type="common">Purple gromwell</name>
    <name type="synonym">Lithospermum officinale var. erythrorhizon</name>
    <dbReference type="NCBI Taxonomy" id="34254"/>
    <lineage>
        <taxon>Eukaryota</taxon>
        <taxon>Viridiplantae</taxon>
        <taxon>Streptophyta</taxon>
        <taxon>Embryophyta</taxon>
        <taxon>Tracheophyta</taxon>
        <taxon>Spermatophyta</taxon>
        <taxon>Magnoliopsida</taxon>
        <taxon>eudicotyledons</taxon>
        <taxon>Gunneridae</taxon>
        <taxon>Pentapetalae</taxon>
        <taxon>asterids</taxon>
        <taxon>lamiids</taxon>
        <taxon>Boraginales</taxon>
        <taxon>Boraginaceae</taxon>
        <taxon>Boraginoideae</taxon>
        <taxon>Lithospermeae</taxon>
        <taxon>Lithospermum</taxon>
    </lineage>
</organism>
<proteinExistence type="predicted"/>
<feature type="region of interest" description="Disordered" evidence="1">
    <location>
        <begin position="47"/>
        <end position="111"/>
    </location>
</feature>
<evidence type="ECO:0000313" key="2">
    <source>
        <dbReference type="EMBL" id="GAA0186417.1"/>
    </source>
</evidence>
<protein>
    <submittedName>
        <fullName evidence="2">Uncharacterized protein</fullName>
    </submittedName>
</protein>
<name>A0AAV3S1I8_LITER</name>
<evidence type="ECO:0000256" key="1">
    <source>
        <dbReference type="SAM" id="MobiDB-lite"/>
    </source>
</evidence>
<evidence type="ECO:0000313" key="3">
    <source>
        <dbReference type="Proteomes" id="UP001454036"/>
    </source>
</evidence>
<dbReference type="AlphaFoldDB" id="A0AAV3S1I8"/>
<keyword evidence="3" id="KW-1185">Reference proteome</keyword>